<protein>
    <submittedName>
        <fullName evidence="3">Putative glycosyltransferase</fullName>
    </submittedName>
    <submittedName>
        <fullName evidence="2">UDP-Glc:alpha-D-GlcNAc-diphosphoundecaprenol beta-1,3-glucosyltransferase</fullName>
    </submittedName>
</protein>
<sequence length="292" mass="34365">MQYQSDRVSIIIISYNHEQFIEKAIESVLFQTYKDIELIIVDNNSSDNTREILNQYKDVYNIKVIYLENNTGITGGINEGLKYVSGEFVSFFASDDIMVSNRIELQVNALRKEPEAIACFGNMLRINSDGSINKRGLLPMVGFKWWALNDILTNRICLYSPTQLYRADVFTSDSINFPTEVRVEDIWLYFKLLNTGYKFITIPYLLTMYRVHDNNTHTRYKMMMQEKIKILNDYKNEAFYKKALNFIYLEHFSNFGSTSKKDALRILPKVILNIKSKYLYIGLIRLLFDWRK</sequence>
<evidence type="ECO:0000259" key="1">
    <source>
        <dbReference type="Pfam" id="PF00535"/>
    </source>
</evidence>
<dbReference type="Gene3D" id="3.90.550.10">
    <property type="entry name" value="Spore Coat Polysaccharide Biosynthesis Protein SpsA, Chain A"/>
    <property type="match status" value="1"/>
</dbReference>
<keyword evidence="3" id="KW-0808">Transferase</keyword>
<name>A0A0A8J5G8_ECOLX</name>
<dbReference type="GO" id="GO:0016758">
    <property type="term" value="F:hexosyltransferase activity"/>
    <property type="evidence" value="ECO:0007669"/>
    <property type="project" value="UniProtKB-ARBA"/>
</dbReference>
<dbReference type="InterPro" id="IPR029044">
    <property type="entry name" value="Nucleotide-diphossugar_trans"/>
</dbReference>
<dbReference type="Proteomes" id="UP000188855">
    <property type="component" value="Unassembled WGS sequence"/>
</dbReference>
<accession>A0A0A8J5G8</accession>
<dbReference type="Pfam" id="PF00535">
    <property type="entry name" value="Glycos_transf_2"/>
    <property type="match status" value="1"/>
</dbReference>
<evidence type="ECO:0000313" key="5">
    <source>
        <dbReference type="Proteomes" id="UP000188855"/>
    </source>
</evidence>
<reference evidence="3" key="1">
    <citation type="journal article" date="2014" name="DNA Res.">
        <title>A complete view of the genetic diversity of the Escherichia coli O-antigen biosynthesis gene cluster.</title>
        <authorList>
            <person name="Iguchi A."/>
            <person name="Iyoda S."/>
            <person name="Kikuchi T."/>
            <person name="Ogura Y."/>
            <person name="Katsura K."/>
            <person name="Ohnishi M."/>
            <person name="Hayashi T."/>
            <person name="Thomson N.R."/>
        </authorList>
    </citation>
    <scope>NUCLEOTIDE SEQUENCE</scope>
    <source>
        <strain evidence="3">U1-41</strain>
    </source>
</reference>
<dbReference type="AlphaFoldDB" id="A0A0A8J5G8"/>
<dbReference type="RefSeq" id="WP_001200008.1">
    <property type="nucleotide sequence ID" value="NZ_BGBU01000016.1"/>
</dbReference>
<dbReference type="InterPro" id="IPR001173">
    <property type="entry name" value="Glyco_trans_2-like"/>
</dbReference>
<proteinExistence type="predicted"/>
<dbReference type="EMBL" id="MPAF01000001">
    <property type="protein sequence ID" value="OOK32187.1"/>
    <property type="molecule type" value="Genomic_DNA"/>
</dbReference>
<evidence type="ECO:0000313" key="4">
    <source>
        <dbReference type="EMBL" id="OOK32187.1"/>
    </source>
</evidence>
<evidence type="ECO:0000313" key="3">
    <source>
        <dbReference type="EMBL" id="BAQ00570.1"/>
    </source>
</evidence>
<reference evidence="4 5" key="4">
    <citation type="submission" date="2016-10" db="EMBL/GenBank/DDBJ databases">
        <title>Whole genome sequences of antibiotic resistant commensal Escherichia coli from healthy Australian adults.</title>
        <authorList>
            <person name="Moran R.A."/>
            <person name="Anantham S."/>
            <person name="Nigro S.J."/>
            <person name="Holt K.E."/>
            <person name="Hall R.M."/>
        </authorList>
    </citation>
    <scope>NUCLEOTIDE SEQUENCE [LARGE SCALE GENOMIC DNA]</scope>
    <source>
        <strain evidence="4 5">2.3-R4</strain>
    </source>
</reference>
<dbReference type="SUPFAM" id="SSF53448">
    <property type="entry name" value="Nucleotide-diphospho-sugar transferases"/>
    <property type="match status" value="1"/>
</dbReference>
<gene>
    <name evidence="2" type="primary">wfgD</name>
    <name evidence="4" type="ORF">BMT91_00890</name>
</gene>
<dbReference type="EMBL" id="AB811596">
    <property type="protein sequence ID" value="BAQ00570.1"/>
    <property type="molecule type" value="Genomic_DNA"/>
</dbReference>
<evidence type="ECO:0000313" key="2">
    <source>
        <dbReference type="EMBL" id="AJR19357.1"/>
    </source>
</evidence>
<dbReference type="PANTHER" id="PTHR22916:SF3">
    <property type="entry name" value="UDP-GLCNAC:BETAGAL BETA-1,3-N-ACETYLGLUCOSAMINYLTRANSFERASE-LIKE PROTEIN 1"/>
    <property type="match status" value="1"/>
</dbReference>
<feature type="domain" description="Glycosyltransferase 2-like" evidence="1">
    <location>
        <begin position="9"/>
        <end position="137"/>
    </location>
</feature>
<reference evidence="2" key="2">
    <citation type="submission" date="2015-01" db="EMBL/GenBank/DDBJ databases">
        <authorList>
            <person name="Xiang T."/>
            <person name="Song Y."/>
            <person name="Huang L."/>
            <person name="Wang B."/>
            <person name="Wu P."/>
        </authorList>
    </citation>
    <scope>NUCLEOTIDE SEQUENCE</scope>
    <source>
        <strain evidence="2">U 1-41</strain>
    </source>
</reference>
<dbReference type="PANTHER" id="PTHR22916">
    <property type="entry name" value="GLYCOSYLTRANSFERASE"/>
    <property type="match status" value="1"/>
</dbReference>
<dbReference type="EMBL" id="KP710588">
    <property type="protein sequence ID" value="AJR19357.1"/>
    <property type="molecule type" value="Genomic_DNA"/>
</dbReference>
<reference evidence="2" key="3">
    <citation type="journal article" date="2016" name="PLoS ONE">
        <title>Comparison of O-Antigen Gene Clusters of All O-Serogroups of Escherichia coli and Proposal for Adopting a New Nomenclature for O-Typing.</title>
        <authorList>
            <person name="DebRoy C."/>
            <person name="Fratamico P.M."/>
            <person name="Yan X."/>
            <person name="Baranzoni G."/>
            <person name="Liu Y."/>
            <person name="Needleman D.S."/>
            <person name="Tebbs R."/>
            <person name="O'Connell C.D."/>
            <person name="Allred A."/>
            <person name="Swimley M."/>
            <person name="Mwangi M."/>
            <person name="Kapur V."/>
            <person name="Raygoza Garay J.A."/>
            <person name="Roberts E.L."/>
            <person name="Katani R."/>
        </authorList>
    </citation>
    <scope>NUCLEOTIDE SEQUENCE</scope>
    <source>
        <strain evidence="2">U 1-41</strain>
    </source>
</reference>
<organism evidence="3">
    <name type="scientific">Escherichia coli</name>
    <dbReference type="NCBI Taxonomy" id="562"/>
    <lineage>
        <taxon>Bacteria</taxon>
        <taxon>Pseudomonadati</taxon>
        <taxon>Pseudomonadota</taxon>
        <taxon>Gammaproteobacteria</taxon>
        <taxon>Enterobacterales</taxon>
        <taxon>Enterobacteriaceae</taxon>
        <taxon>Escherichia</taxon>
    </lineage>
</organism>